<feature type="domain" description="ABC transporter" evidence="4">
    <location>
        <begin position="9"/>
        <end position="229"/>
    </location>
</feature>
<sequence length="232" mass="26212">MNGSILKELYIDSVAFCYDARKPLLTGGFLHCKVGEIVALIGRNGCGKSTLMKILFGALKAKHSYIRLNGKRIEKPFLSKEVCYLPQDRFLPTAMRVREAVRLMIPEEEKRVRVLHHAIIERVKDNLVVDLSGGECRFLEIVLLLHQPATFILLDEPFSGLSPIIKDEVAAQISSFRVHKGIVVSDHDYHSTLSLCTKMVLLQNGTCRTINDKKELEMFYLPEGTFSGHNQE</sequence>
<evidence type="ECO:0000256" key="1">
    <source>
        <dbReference type="ARBA" id="ARBA00022448"/>
    </source>
</evidence>
<dbReference type="Pfam" id="PF00005">
    <property type="entry name" value="ABC_tran"/>
    <property type="match status" value="1"/>
</dbReference>
<evidence type="ECO:0000313" key="5">
    <source>
        <dbReference type="EMBL" id="MFD2741828.1"/>
    </source>
</evidence>
<keyword evidence="6" id="KW-1185">Reference proteome</keyword>
<evidence type="ECO:0000256" key="2">
    <source>
        <dbReference type="ARBA" id="ARBA00022741"/>
    </source>
</evidence>
<dbReference type="InterPro" id="IPR050153">
    <property type="entry name" value="Metal_Ion_Import_ABC"/>
</dbReference>
<dbReference type="GO" id="GO:0005524">
    <property type="term" value="F:ATP binding"/>
    <property type="evidence" value="ECO:0007669"/>
    <property type="project" value="UniProtKB-KW"/>
</dbReference>
<dbReference type="SMART" id="SM00382">
    <property type="entry name" value="AAA"/>
    <property type="match status" value="1"/>
</dbReference>
<proteinExistence type="predicted"/>
<dbReference type="Gene3D" id="3.40.50.300">
    <property type="entry name" value="P-loop containing nucleotide triphosphate hydrolases"/>
    <property type="match status" value="1"/>
</dbReference>
<accession>A0ABW5U7C6</accession>
<keyword evidence="3 5" id="KW-0067">ATP-binding</keyword>
<gene>
    <name evidence="5" type="ORF">ACFSQ6_00305</name>
</gene>
<dbReference type="SUPFAM" id="SSF52540">
    <property type="entry name" value="P-loop containing nucleoside triphosphate hydrolases"/>
    <property type="match status" value="1"/>
</dbReference>
<keyword evidence="1" id="KW-0813">Transport</keyword>
<dbReference type="PANTHER" id="PTHR42734">
    <property type="entry name" value="METAL TRANSPORT SYSTEM ATP-BINDING PROTEIN TM_0124-RELATED"/>
    <property type="match status" value="1"/>
</dbReference>
<protein>
    <submittedName>
        <fullName evidence="5">ATP-binding cassette domain-containing protein</fullName>
    </submittedName>
</protein>
<keyword evidence="2" id="KW-0547">Nucleotide-binding</keyword>
<dbReference type="InterPro" id="IPR003439">
    <property type="entry name" value="ABC_transporter-like_ATP-bd"/>
</dbReference>
<name>A0ABW5U7C6_9SPHI</name>
<dbReference type="InterPro" id="IPR027417">
    <property type="entry name" value="P-loop_NTPase"/>
</dbReference>
<comment type="caution">
    <text evidence="5">The sequence shown here is derived from an EMBL/GenBank/DDBJ whole genome shotgun (WGS) entry which is preliminary data.</text>
</comment>
<dbReference type="Proteomes" id="UP001597418">
    <property type="component" value="Unassembled WGS sequence"/>
</dbReference>
<dbReference type="InterPro" id="IPR003593">
    <property type="entry name" value="AAA+_ATPase"/>
</dbReference>
<evidence type="ECO:0000313" key="6">
    <source>
        <dbReference type="Proteomes" id="UP001597418"/>
    </source>
</evidence>
<dbReference type="EMBL" id="JBHUMB010000005">
    <property type="protein sequence ID" value="MFD2741828.1"/>
    <property type="molecule type" value="Genomic_DNA"/>
</dbReference>
<evidence type="ECO:0000259" key="4">
    <source>
        <dbReference type="PROSITE" id="PS50893"/>
    </source>
</evidence>
<dbReference type="PROSITE" id="PS50893">
    <property type="entry name" value="ABC_TRANSPORTER_2"/>
    <property type="match status" value="1"/>
</dbReference>
<dbReference type="RefSeq" id="WP_066752817.1">
    <property type="nucleotide sequence ID" value="NZ_JBHUMB010000005.1"/>
</dbReference>
<reference evidence="6" key="1">
    <citation type="journal article" date="2019" name="Int. J. Syst. Evol. Microbiol.">
        <title>The Global Catalogue of Microorganisms (GCM) 10K type strain sequencing project: providing services to taxonomists for standard genome sequencing and annotation.</title>
        <authorList>
            <consortium name="The Broad Institute Genomics Platform"/>
            <consortium name="The Broad Institute Genome Sequencing Center for Infectious Disease"/>
            <person name="Wu L."/>
            <person name="Ma J."/>
        </authorList>
    </citation>
    <scope>NUCLEOTIDE SEQUENCE [LARGE SCALE GENOMIC DNA]</scope>
    <source>
        <strain evidence="6">KCTC 42247</strain>
    </source>
</reference>
<organism evidence="5 6">
    <name type="scientific">Sphingobacterium populi</name>
    <dbReference type="NCBI Taxonomy" id="1812824"/>
    <lineage>
        <taxon>Bacteria</taxon>
        <taxon>Pseudomonadati</taxon>
        <taxon>Bacteroidota</taxon>
        <taxon>Sphingobacteriia</taxon>
        <taxon>Sphingobacteriales</taxon>
        <taxon>Sphingobacteriaceae</taxon>
        <taxon>Sphingobacterium</taxon>
    </lineage>
</organism>
<evidence type="ECO:0000256" key="3">
    <source>
        <dbReference type="ARBA" id="ARBA00022840"/>
    </source>
</evidence>